<dbReference type="Proteomes" id="UP000438182">
    <property type="component" value="Unassembled WGS sequence"/>
</dbReference>
<feature type="domain" description="HTH marR-type" evidence="1">
    <location>
        <begin position="1"/>
        <end position="143"/>
    </location>
</feature>
<dbReference type="GO" id="GO:0003700">
    <property type="term" value="F:DNA-binding transcription factor activity"/>
    <property type="evidence" value="ECO:0007669"/>
    <property type="project" value="InterPro"/>
</dbReference>
<name>A0A6I4NTL8_9MICO</name>
<dbReference type="PROSITE" id="PS50995">
    <property type="entry name" value="HTH_MARR_2"/>
    <property type="match status" value="1"/>
</dbReference>
<sequence>MQAATADAIDAVESSVNVLFGRAKLLWREAAAQVHPELQPAGYKLLAHLVRTGGSTAHLLAELFEMDKSVVSRQVGRLEEFGLAESRIDEHDGRIRRLSATPAGVESVRRVRDLHHERLRSALEEFSPDELVTCARVLGCLAEV</sequence>
<dbReference type="AlphaFoldDB" id="A0A6I4NTL8"/>
<dbReference type="Gene3D" id="1.10.10.10">
    <property type="entry name" value="Winged helix-like DNA-binding domain superfamily/Winged helix DNA-binding domain"/>
    <property type="match status" value="1"/>
</dbReference>
<dbReference type="GO" id="GO:0006950">
    <property type="term" value="P:response to stress"/>
    <property type="evidence" value="ECO:0007669"/>
    <property type="project" value="TreeGrafter"/>
</dbReference>
<proteinExistence type="predicted"/>
<dbReference type="EMBL" id="WSTA01000009">
    <property type="protein sequence ID" value="MWB97610.1"/>
    <property type="molecule type" value="Genomic_DNA"/>
</dbReference>
<dbReference type="Pfam" id="PF12802">
    <property type="entry name" value="MarR_2"/>
    <property type="match status" value="1"/>
</dbReference>
<accession>A0A6I4NTL8</accession>
<dbReference type="InterPro" id="IPR039422">
    <property type="entry name" value="MarR/SlyA-like"/>
</dbReference>
<dbReference type="SMART" id="SM00347">
    <property type="entry name" value="HTH_MARR"/>
    <property type="match status" value="1"/>
</dbReference>
<comment type="caution">
    <text evidence="2">The sequence shown here is derived from an EMBL/GenBank/DDBJ whole genome shotgun (WGS) entry which is preliminary data.</text>
</comment>
<dbReference type="InterPro" id="IPR036390">
    <property type="entry name" value="WH_DNA-bd_sf"/>
</dbReference>
<dbReference type="InterPro" id="IPR036388">
    <property type="entry name" value="WH-like_DNA-bd_sf"/>
</dbReference>
<keyword evidence="3" id="KW-1185">Reference proteome</keyword>
<dbReference type="RefSeq" id="WP_160422958.1">
    <property type="nucleotide sequence ID" value="NZ_WSTA01000009.1"/>
</dbReference>
<protein>
    <submittedName>
        <fullName evidence="2">MarR family transcriptional regulator</fullName>
    </submittedName>
</protein>
<dbReference type="InterPro" id="IPR000835">
    <property type="entry name" value="HTH_MarR-typ"/>
</dbReference>
<evidence type="ECO:0000259" key="1">
    <source>
        <dbReference type="PROSITE" id="PS50995"/>
    </source>
</evidence>
<dbReference type="PANTHER" id="PTHR33164">
    <property type="entry name" value="TRANSCRIPTIONAL REGULATOR, MARR FAMILY"/>
    <property type="match status" value="1"/>
</dbReference>
<gene>
    <name evidence="2" type="ORF">GB864_03440</name>
</gene>
<dbReference type="SUPFAM" id="SSF46785">
    <property type="entry name" value="Winged helix' DNA-binding domain"/>
    <property type="match status" value="1"/>
</dbReference>
<dbReference type="PANTHER" id="PTHR33164:SF57">
    <property type="entry name" value="MARR-FAMILY TRANSCRIPTIONAL REGULATOR"/>
    <property type="match status" value="1"/>
</dbReference>
<evidence type="ECO:0000313" key="2">
    <source>
        <dbReference type="EMBL" id="MWB97610.1"/>
    </source>
</evidence>
<reference evidence="2 3" key="1">
    <citation type="submission" date="2019-12" db="EMBL/GenBank/DDBJ databases">
        <authorList>
            <person name="Kim Y.S."/>
        </authorList>
    </citation>
    <scope>NUCLEOTIDE SEQUENCE [LARGE SCALE GENOMIC DNA]</scope>
    <source>
        <strain evidence="2 3">MMS17-SY077</strain>
    </source>
</reference>
<organism evidence="2 3">
    <name type="scientific">Agromyces seonyuensis</name>
    <dbReference type="NCBI Taxonomy" id="2662446"/>
    <lineage>
        <taxon>Bacteria</taxon>
        <taxon>Bacillati</taxon>
        <taxon>Actinomycetota</taxon>
        <taxon>Actinomycetes</taxon>
        <taxon>Micrococcales</taxon>
        <taxon>Microbacteriaceae</taxon>
        <taxon>Agromyces</taxon>
    </lineage>
</organism>
<evidence type="ECO:0000313" key="3">
    <source>
        <dbReference type="Proteomes" id="UP000438182"/>
    </source>
</evidence>